<dbReference type="InterPro" id="IPR014757">
    <property type="entry name" value="Tscrpt_reg_IclR_C"/>
</dbReference>
<dbReference type="SUPFAM" id="SSF55781">
    <property type="entry name" value="GAF domain-like"/>
    <property type="match status" value="1"/>
</dbReference>
<evidence type="ECO:0000256" key="3">
    <source>
        <dbReference type="ARBA" id="ARBA00023163"/>
    </source>
</evidence>
<organism evidence="6 7">
    <name type="scientific">Jiangella alba</name>
    <dbReference type="NCBI Taxonomy" id="561176"/>
    <lineage>
        <taxon>Bacteria</taxon>
        <taxon>Bacillati</taxon>
        <taxon>Actinomycetota</taxon>
        <taxon>Actinomycetes</taxon>
        <taxon>Jiangellales</taxon>
        <taxon>Jiangellaceae</taxon>
        <taxon>Jiangella</taxon>
    </lineage>
</organism>
<evidence type="ECO:0000313" key="6">
    <source>
        <dbReference type="EMBL" id="SEF18734.1"/>
    </source>
</evidence>
<dbReference type="SUPFAM" id="SSF46785">
    <property type="entry name" value="Winged helix' DNA-binding domain"/>
    <property type="match status" value="1"/>
</dbReference>
<dbReference type="InterPro" id="IPR029016">
    <property type="entry name" value="GAF-like_dom_sf"/>
</dbReference>
<dbReference type="InterPro" id="IPR005471">
    <property type="entry name" value="Tscrpt_reg_IclR_N"/>
</dbReference>
<dbReference type="RefSeq" id="WP_083288644.1">
    <property type="nucleotide sequence ID" value="NZ_FNUC01000004.1"/>
</dbReference>
<dbReference type="InterPro" id="IPR036388">
    <property type="entry name" value="WH-like_DNA-bd_sf"/>
</dbReference>
<accession>A0A1H5PYK7</accession>
<dbReference type="PROSITE" id="PS51077">
    <property type="entry name" value="HTH_ICLR"/>
    <property type="match status" value="1"/>
</dbReference>
<evidence type="ECO:0000313" key="7">
    <source>
        <dbReference type="Proteomes" id="UP000181980"/>
    </source>
</evidence>
<feature type="domain" description="HTH iclR-type" evidence="4">
    <location>
        <begin position="15"/>
        <end position="76"/>
    </location>
</feature>
<dbReference type="GO" id="GO:0045892">
    <property type="term" value="P:negative regulation of DNA-templated transcription"/>
    <property type="evidence" value="ECO:0007669"/>
    <property type="project" value="TreeGrafter"/>
</dbReference>
<dbReference type="OrthoDB" id="7274111at2"/>
<dbReference type="InterPro" id="IPR050707">
    <property type="entry name" value="HTH_MetabolicPath_Reg"/>
</dbReference>
<dbReference type="EMBL" id="FNUC01000004">
    <property type="protein sequence ID" value="SEF18734.1"/>
    <property type="molecule type" value="Genomic_DNA"/>
</dbReference>
<evidence type="ECO:0000259" key="4">
    <source>
        <dbReference type="PROSITE" id="PS51077"/>
    </source>
</evidence>
<dbReference type="Gene3D" id="1.10.10.10">
    <property type="entry name" value="Winged helix-like DNA-binding domain superfamily/Winged helix DNA-binding domain"/>
    <property type="match status" value="1"/>
</dbReference>
<dbReference type="PROSITE" id="PS51078">
    <property type="entry name" value="ICLR_ED"/>
    <property type="match status" value="1"/>
</dbReference>
<evidence type="ECO:0000256" key="1">
    <source>
        <dbReference type="ARBA" id="ARBA00023015"/>
    </source>
</evidence>
<keyword evidence="1" id="KW-0805">Transcription regulation</keyword>
<name>A0A1H5PYK7_9ACTN</name>
<sequence>MRAKLLRFPGMRETLSSVVNAVRLVQLLAERGHLRVTEASKALGISTSTSHRLLTTLVDEGFVERDRVTKDYRLGRVLVEIGLAALGDLDIRRSAHHHMARLAARLDETVHLLVLQGAGARFIDGVESQQLVRVTIRTGTLLPAHATSGGKVLLAEMPRKELERLLSVDLPAVTDQTIHALPDLVEEFEEIRRLGYALNRGESDQALRAIAVPIRDGAGRAVASLAISVPTARGKISRLRGFVEPLQQTAAAISKDL</sequence>
<dbReference type="Pfam" id="PF09339">
    <property type="entry name" value="HTH_IclR"/>
    <property type="match status" value="1"/>
</dbReference>
<dbReference type="GO" id="GO:0003700">
    <property type="term" value="F:DNA-binding transcription factor activity"/>
    <property type="evidence" value="ECO:0007669"/>
    <property type="project" value="TreeGrafter"/>
</dbReference>
<dbReference type="PANTHER" id="PTHR30136">
    <property type="entry name" value="HELIX-TURN-HELIX TRANSCRIPTIONAL REGULATOR, ICLR FAMILY"/>
    <property type="match status" value="1"/>
</dbReference>
<keyword evidence="2 6" id="KW-0238">DNA-binding</keyword>
<evidence type="ECO:0000256" key="2">
    <source>
        <dbReference type="ARBA" id="ARBA00023125"/>
    </source>
</evidence>
<dbReference type="STRING" id="561176.SAMN04488561_6803"/>
<dbReference type="SMART" id="SM00346">
    <property type="entry name" value="HTH_ICLR"/>
    <property type="match status" value="1"/>
</dbReference>
<protein>
    <submittedName>
        <fullName evidence="6">DNA-binding transcriptional regulator, IclR family</fullName>
    </submittedName>
</protein>
<dbReference type="GO" id="GO:0003677">
    <property type="term" value="F:DNA binding"/>
    <property type="evidence" value="ECO:0007669"/>
    <property type="project" value="UniProtKB-KW"/>
</dbReference>
<dbReference type="Pfam" id="PF01614">
    <property type="entry name" value="IclR_C"/>
    <property type="match status" value="1"/>
</dbReference>
<reference evidence="7" key="1">
    <citation type="submission" date="2016-10" db="EMBL/GenBank/DDBJ databases">
        <authorList>
            <person name="Varghese N."/>
            <person name="Submissions S."/>
        </authorList>
    </citation>
    <scope>NUCLEOTIDE SEQUENCE [LARGE SCALE GENOMIC DNA]</scope>
    <source>
        <strain evidence="7">DSM 45237</strain>
    </source>
</reference>
<proteinExistence type="predicted"/>
<feature type="domain" description="IclR-ED" evidence="5">
    <location>
        <begin position="77"/>
        <end position="257"/>
    </location>
</feature>
<gene>
    <name evidence="6" type="ORF">SAMN04488561_6803</name>
</gene>
<dbReference type="Proteomes" id="UP000181980">
    <property type="component" value="Unassembled WGS sequence"/>
</dbReference>
<keyword evidence="7" id="KW-1185">Reference proteome</keyword>
<keyword evidence="3" id="KW-0804">Transcription</keyword>
<dbReference type="PANTHER" id="PTHR30136:SF35">
    <property type="entry name" value="HTH-TYPE TRANSCRIPTIONAL REGULATOR RV1719"/>
    <property type="match status" value="1"/>
</dbReference>
<dbReference type="AlphaFoldDB" id="A0A1H5PYK7"/>
<evidence type="ECO:0000259" key="5">
    <source>
        <dbReference type="PROSITE" id="PS51078"/>
    </source>
</evidence>
<dbReference type="InterPro" id="IPR036390">
    <property type="entry name" value="WH_DNA-bd_sf"/>
</dbReference>
<dbReference type="Gene3D" id="3.30.450.40">
    <property type="match status" value="1"/>
</dbReference>